<organism evidence="7 8">
    <name type="scientific">Candidatus Nitrosocosmicus franklandianus</name>
    <dbReference type="NCBI Taxonomy" id="1798806"/>
    <lineage>
        <taxon>Archaea</taxon>
        <taxon>Nitrososphaerota</taxon>
        <taxon>Nitrososphaeria</taxon>
        <taxon>Nitrososphaerales</taxon>
        <taxon>Nitrososphaeraceae</taxon>
        <taxon>Candidatus Nitrosocosmicus</taxon>
    </lineage>
</organism>
<dbReference type="GeneID" id="39421533"/>
<dbReference type="KEGG" id="nfn:NFRAN_2313"/>
<gene>
    <name evidence="7" type="ORF">NFRAN_2313</name>
</gene>
<dbReference type="InterPro" id="IPR019533">
    <property type="entry name" value="Peptidase_S26"/>
</dbReference>
<evidence type="ECO:0000256" key="3">
    <source>
        <dbReference type="ARBA" id="ARBA00022989"/>
    </source>
</evidence>
<dbReference type="GO" id="GO:0006465">
    <property type="term" value="P:signal peptide processing"/>
    <property type="evidence" value="ECO:0007669"/>
    <property type="project" value="InterPro"/>
</dbReference>
<keyword evidence="3 5" id="KW-1133">Transmembrane helix</keyword>
<feature type="transmembrane region" description="Helical" evidence="5">
    <location>
        <begin position="40"/>
        <end position="62"/>
    </location>
</feature>
<dbReference type="InterPro" id="IPR001733">
    <property type="entry name" value="Peptidase_S26B"/>
</dbReference>
<keyword evidence="8" id="KW-1185">Reference proteome</keyword>
<dbReference type="Proteomes" id="UP000294299">
    <property type="component" value="Chromosome NFRAN"/>
</dbReference>
<dbReference type="RefSeq" id="WP_197731172.1">
    <property type="nucleotide sequence ID" value="NZ_LR216287.1"/>
</dbReference>
<evidence type="ECO:0000256" key="4">
    <source>
        <dbReference type="ARBA" id="ARBA00023136"/>
    </source>
</evidence>
<name>A0A484IBE9_9ARCH</name>
<dbReference type="CDD" id="cd06530">
    <property type="entry name" value="S26_SPase_I"/>
    <property type="match status" value="1"/>
</dbReference>
<dbReference type="InterPro" id="IPR036286">
    <property type="entry name" value="LexA/Signal_pep-like_sf"/>
</dbReference>
<dbReference type="GO" id="GO:0004252">
    <property type="term" value="F:serine-type endopeptidase activity"/>
    <property type="evidence" value="ECO:0007669"/>
    <property type="project" value="InterPro"/>
</dbReference>
<dbReference type="SUPFAM" id="SSF51306">
    <property type="entry name" value="LexA/Signal peptidase"/>
    <property type="match status" value="1"/>
</dbReference>
<reference evidence="7 8" key="1">
    <citation type="submission" date="2019-02" db="EMBL/GenBank/DDBJ databases">
        <authorList>
            <person name="Lehtovirta-Morley E L."/>
        </authorList>
    </citation>
    <scope>NUCLEOTIDE SEQUENCE [LARGE SCALE GENOMIC DNA]</scope>
    <source>
        <strain evidence="7">NFRAN1</strain>
    </source>
</reference>
<keyword evidence="4 5" id="KW-0472">Membrane</keyword>
<evidence type="ECO:0000313" key="8">
    <source>
        <dbReference type="Proteomes" id="UP000294299"/>
    </source>
</evidence>
<dbReference type="GO" id="GO:0016020">
    <property type="term" value="C:membrane"/>
    <property type="evidence" value="ECO:0007669"/>
    <property type="project" value="UniProtKB-SubCell"/>
</dbReference>
<dbReference type="PANTHER" id="PTHR10806">
    <property type="entry name" value="SIGNAL PEPTIDASE COMPLEX CATALYTIC SUBUNIT SEC11"/>
    <property type="match status" value="1"/>
</dbReference>
<sequence length="206" mass="22641">MSKNQKDRKRRDIKIIIIIVVVFAIAFISIRTILADSNPFYVVASGSMIPVLNVNDLIIVWAKDNNTSFESADIGDIIVFKAPDPSEDNKTIVHRVSAIIENGNNLTGNVILCAPIAINEVIQEKTILTKGDANECSIPGIDFPITEENYVGKVVLTIPQVGIIPQVLKPPVNYVIIAIIGGLLAYSFIRGSNKDKEEEKEKLKDD</sequence>
<evidence type="ECO:0000259" key="6">
    <source>
        <dbReference type="Pfam" id="PF10502"/>
    </source>
</evidence>
<protein>
    <submittedName>
        <fullName evidence="7">Peptidase S24-like protein</fullName>
    </submittedName>
</protein>
<dbReference type="PANTHER" id="PTHR10806:SF6">
    <property type="entry name" value="SIGNAL PEPTIDASE COMPLEX CATALYTIC SUBUNIT SEC11"/>
    <property type="match status" value="1"/>
</dbReference>
<dbReference type="EMBL" id="LR216287">
    <property type="protein sequence ID" value="VFJ14635.1"/>
    <property type="molecule type" value="Genomic_DNA"/>
</dbReference>
<dbReference type="OrthoDB" id="4822at2157"/>
<comment type="subcellular location">
    <subcellularLocation>
        <location evidence="1">Membrane</location>
    </subcellularLocation>
</comment>
<dbReference type="Pfam" id="PF10502">
    <property type="entry name" value="Peptidase_S26"/>
    <property type="match status" value="1"/>
</dbReference>
<dbReference type="NCBIfam" id="TIGR02228">
    <property type="entry name" value="sigpep_I_arch"/>
    <property type="match status" value="1"/>
</dbReference>
<keyword evidence="2 5" id="KW-0812">Transmembrane</keyword>
<feature type="domain" description="Peptidase S26" evidence="6">
    <location>
        <begin position="16"/>
        <end position="99"/>
    </location>
</feature>
<feature type="transmembrane region" description="Helical" evidence="5">
    <location>
        <begin position="12"/>
        <end position="34"/>
    </location>
</feature>
<dbReference type="AlphaFoldDB" id="A0A484IBE9"/>
<dbReference type="Gene3D" id="2.10.109.10">
    <property type="entry name" value="Umud Fragment, subunit A"/>
    <property type="match status" value="1"/>
</dbReference>
<evidence type="ECO:0000256" key="1">
    <source>
        <dbReference type="ARBA" id="ARBA00004370"/>
    </source>
</evidence>
<feature type="transmembrane region" description="Helical" evidence="5">
    <location>
        <begin position="172"/>
        <end position="189"/>
    </location>
</feature>
<evidence type="ECO:0000313" key="7">
    <source>
        <dbReference type="EMBL" id="VFJ14635.1"/>
    </source>
</evidence>
<evidence type="ECO:0000256" key="2">
    <source>
        <dbReference type="ARBA" id="ARBA00022692"/>
    </source>
</evidence>
<proteinExistence type="predicted"/>
<accession>A0A484IBE9</accession>
<evidence type="ECO:0000256" key="5">
    <source>
        <dbReference type="SAM" id="Phobius"/>
    </source>
</evidence>